<evidence type="ECO:0000313" key="2">
    <source>
        <dbReference type="EMBL" id="CFE48181.1"/>
    </source>
</evidence>
<dbReference type="EMBL" id="CSAJ01000331">
    <property type="protein sequence ID" value="COW38792.1"/>
    <property type="molecule type" value="Genomic_DNA"/>
</dbReference>
<feature type="region of interest" description="Disordered" evidence="1">
    <location>
        <begin position="73"/>
        <end position="92"/>
    </location>
</feature>
<gene>
    <name evidence="3" type="ORF">ERS007661_00026</name>
    <name evidence="2" type="ORF">ERS007688_00999</name>
    <name evidence="4" type="ORF">ERS007720_02529</name>
    <name evidence="5" type="ORF">ERS007739_02985</name>
</gene>
<accession>A0A655J3U4</accession>
<reference evidence="6 7" key="1">
    <citation type="submission" date="2015-03" db="EMBL/GenBank/DDBJ databases">
        <authorList>
            <consortium name="Pathogen Informatics"/>
        </authorList>
    </citation>
    <scope>NUCLEOTIDE SEQUENCE [LARGE SCALE GENOMIC DNA]</scope>
    <source>
        <strain evidence="3 7">D00501624</strain>
        <strain evidence="2 9">H09601792</strain>
        <strain evidence="4 8">M09401471</strain>
        <strain evidence="6">N09902308</strain>
    </source>
</reference>
<evidence type="ECO:0000313" key="6">
    <source>
        <dbReference type="Proteomes" id="UP000039021"/>
    </source>
</evidence>
<evidence type="ECO:0000313" key="9">
    <source>
        <dbReference type="Proteomes" id="UP000046947"/>
    </source>
</evidence>
<evidence type="ECO:0000256" key="1">
    <source>
        <dbReference type="SAM" id="MobiDB-lite"/>
    </source>
</evidence>
<evidence type="ECO:0000313" key="4">
    <source>
        <dbReference type="EMBL" id="COW38792.1"/>
    </source>
</evidence>
<dbReference type="EMBL" id="CSBK01001461">
    <property type="protein sequence ID" value="COY69763.1"/>
    <property type="molecule type" value="Genomic_DNA"/>
</dbReference>
<evidence type="ECO:0000313" key="8">
    <source>
        <dbReference type="Proteomes" id="UP000044938"/>
    </source>
</evidence>
<feature type="compositionally biased region" description="Low complexity" evidence="1">
    <location>
        <begin position="81"/>
        <end position="92"/>
    </location>
</feature>
<evidence type="ECO:0000313" key="5">
    <source>
        <dbReference type="EMBL" id="COY69763.1"/>
    </source>
</evidence>
<proteinExistence type="predicted"/>
<dbReference type="Proteomes" id="UP000046947">
    <property type="component" value="Unassembled WGS sequence"/>
</dbReference>
<dbReference type="Proteomes" id="UP000039021">
    <property type="component" value="Unassembled WGS sequence"/>
</dbReference>
<dbReference type="Proteomes" id="UP000044938">
    <property type="component" value="Unassembled WGS sequence"/>
</dbReference>
<dbReference type="EMBL" id="CFOH01000112">
    <property type="protein sequence ID" value="CFE48181.1"/>
    <property type="molecule type" value="Genomic_DNA"/>
</dbReference>
<name>A0A655J3U4_MYCTX</name>
<evidence type="ECO:0000313" key="7">
    <source>
        <dbReference type="Proteomes" id="UP000039217"/>
    </source>
</evidence>
<organism evidence="4 8">
    <name type="scientific">Mycobacterium tuberculosis</name>
    <dbReference type="NCBI Taxonomy" id="1773"/>
    <lineage>
        <taxon>Bacteria</taxon>
        <taxon>Bacillati</taxon>
        <taxon>Actinomycetota</taxon>
        <taxon>Actinomycetes</taxon>
        <taxon>Mycobacteriales</taxon>
        <taxon>Mycobacteriaceae</taxon>
        <taxon>Mycobacterium</taxon>
        <taxon>Mycobacterium tuberculosis complex</taxon>
    </lineage>
</organism>
<dbReference type="Proteomes" id="UP000039217">
    <property type="component" value="Unassembled WGS sequence"/>
</dbReference>
<dbReference type="EMBL" id="CQQC01000003">
    <property type="protein sequence ID" value="CNU08494.1"/>
    <property type="molecule type" value="Genomic_DNA"/>
</dbReference>
<sequence length="92" mass="9802">MIKIPVNGSPVGWYWTNSMSFRGAPARNASAMPSPVLMFALVVNGNTRPHPPVHRITASARIVSMRPVANSIATRPHTLPSSTSSVVANHSS</sequence>
<dbReference type="AlphaFoldDB" id="A0A655J3U4"/>
<reference evidence="5" key="2">
    <citation type="submission" date="2015-03" db="EMBL/GenBank/DDBJ databases">
        <authorList>
            <consortium name="Pathogen Informatics"/>
            <person name="Murphy D."/>
        </authorList>
    </citation>
    <scope>NUCLEOTIDE SEQUENCE</scope>
    <source>
        <strain evidence="5">N09902308</strain>
    </source>
</reference>
<protein>
    <submittedName>
        <fullName evidence="4">Uncharacterized protein</fullName>
    </submittedName>
</protein>
<evidence type="ECO:0000313" key="3">
    <source>
        <dbReference type="EMBL" id="CNU08494.1"/>
    </source>
</evidence>